<keyword evidence="2" id="KW-1185">Reference proteome</keyword>
<reference evidence="1 2" key="1">
    <citation type="submission" date="2020-04" db="EMBL/GenBank/DDBJ databases">
        <title>Perkinsus olseni comparative genomics.</title>
        <authorList>
            <person name="Bogema D.R."/>
        </authorList>
    </citation>
    <scope>NUCLEOTIDE SEQUENCE [LARGE SCALE GENOMIC DNA]</scope>
    <source>
        <strain evidence="1 2">ATCC PRA-207</strain>
    </source>
</reference>
<protein>
    <submittedName>
        <fullName evidence="1">Uncharacterized protein</fullName>
    </submittedName>
</protein>
<evidence type="ECO:0000313" key="1">
    <source>
        <dbReference type="EMBL" id="KAF4742453.1"/>
    </source>
</evidence>
<proteinExistence type="predicted"/>
<accession>A0A7J6TBH3</accession>
<dbReference type="EMBL" id="JABANO010012052">
    <property type="protein sequence ID" value="KAF4742453.1"/>
    <property type="molecule type" value="Genomic_DNA"/>
</dbReference>
<sequence length="119" mass="12216">VVVVGSLKEQRVSVLATGEAGGASSKAVLGQQSVAATNAFLMAEDVAASSRSVQRVLEEVQVSALLTEEVLGAAYVAVGVWPIAVPACVLITELAGNATIRSARNTHAGQVRTARCTKR</sequence>
<feature type="non-terminal residue" evidence="1">
    <location>
        <position position="1"/>
    </location>
</feature>
<dbReference type="Proteomes" id="UP000553632">
    <property type="component" value="Unassembled WGS sequence"/>
</dbReference>
<gene>
    <name evidence="1" type="ORF">FOZ63_004301</name>
</gene>
<dbReference type="AlphaFoldDB" id="A0A7J6TBH3"/>
<organism evidence="1 2">
    <name type="scientific">Perkinsus olseni</name>
    <name type="common">Perkinsus atlanticus</name>
    <dbReference type="NCBI Taxonomy" id="32597"/>
    <lineage>
        <taxon>Eukaryota</taxon>
        <taxon>Sar</taxon>
        <taxon>Alveolata</taxon>
        <taxon>Perkinsozoa</taxon>
        <taxon>Perkinsea</taxon>
        <taxon>Perkinsida</taxon>
        <taxon>Perkinsidae</taxon>
        <taxon>Perkinsus</taxon>
    </lineage>
</organism>
<comment type="caution">
    <text evidence="1">The sequence shown here is derived from an EMBL/GenBank/DDBJ whole genome shotgun (WGS) entry which is preliminary data.</text>
</comment>
<evidence type="ECO:0000313" key="2">
    <source>
        <dbReference type="Proteomes" id="UP000553632"/>
    </source>
</evidence>
<name>A0A7J6TBH3_PEROL</name>